<organism evidence="1 2">
    <name type="scientific">Vigna mungo</name>
    <name type="common">Black gram</name>
    <name type="synonym">Phaseolus mungo</name>
    <dbReference type="NCBI Taxonomy" id="3915"/>
    <lineage>
        <taxon>Eukaryota</taxon>
        <taxon>Viridiplantae</taxon>
        <taxon>Streptophyta</taxon>
        <taxon>Embryophyta</taxon>
        <taxon>Tracheophyta</taxon>
        <taxon>Spermatophyta</taxon>
        <taxon>Magnoliopsida</taxon>
        <taxon>eudicotyledons</taxon>
        <taxon>Gunneridae</taxon>
        <taxon>Pentapetalae</taxon>
        <taxon>rosids</taxon>
        <taxon>fabids</taxon>
        <taxon>Fabales</taxon>
        <taxon>Fabaceae</taxon>
        <taxon>Papilionoideae</taxon>
        <taxon>50 kb inversion clade</taxon>
        <taxon>NPAAA clade</taxon>
        <taxon>indigoferoid/millettioid clade</taxon>
        <taxon>Phaseoleae</taxon>
        <taxon>Vigna</taxon>
    </lineage>
</organism>
<sequence length="310" mass="34723">MDEDIEVVFHHGGKLVNDGMLKLEALSDHTGAMHMVNLARLNVIHMLEYVPDDEGQVEPLQETSDHIEHEERANVDGEVQGEVVIEEEAHEVKQIDVVLEKRGEVDDEMQGEVVIEEEVHGVEQVCVVSEDRVDFDGQVSSSDDGIRDGNNEWLKGLVDINGGNERGMLDDDWESEDLVSGPDNDEVNDVEGYGTFTTFIMPTSMVELLGEKENPKVKAVDVRGKIQGKWNLKLLDAKWLRKKLEKIQKISDYAHELLAGNPGLIVKVKVEDIEAEFGGKLLMTVGRDANNQMLPIVYVVVEVENKDSWT</sequence>
<gene>
    <name evidence="1" type="ORF">V8G54_015640</name>
</gene>
<protein>
    <submittedName>
        <fullName evidence="1">Uncharacterized protein</fullName>
    </submittedName>
</protein>
<reference evidence="1 2" key="1">
    <citation type="journal article" date="2023" name="Life. Sci Alliance">
        <title>Evolutionary insights into 3D genome organization and epigenetic landscape of Vigna mungo.</title>
        <authorList>
            <person name="Junaid A."/>
            <person name="Singh B."/>
            <person name="Bhatia S."/>
        </authorList>
    </citation>
    <scope>NUCLEOTIDE SEQUENCE [LARGE SCALE GENOMIC DNA]</scope>
    <source>
        <strain evidence="1">Urdbean</strain>
    </source>
</reference>
<proteinExistence type="predicted"/>
<accession>A0AAQ3NLH0</accession>
<evidence type="ECO:0000313" key="2">
    <source>
        <dbReference type="Proteomes" id="UP001374535"/>
    </source>
</evidence>
<name>A0AAQ3NLH0_VIGMU</name>
<keyword evidence="2" id="KW-1185">Reference proteome</keyword>
<evidence type="ECO:0000313" key="1">
    <source>
        <dbReference type="EMBL" id="WVZ11110.1"/>
    </source>
</evidence>
<dbReference type="EMBL" id="CP144696">
    <property type="protein sequence ID" value="WVZ11110.1"/>
    <property type="molecule type" value="Genomic_DNA"/>
</dbReference>
<dbReference type="AlphaFoldDB" id="A0AAQ3NLH0"/>
<dbReference type="Proteomes" id="UP001374535">
    <property type="component" value="Chromosome 5"/>
</dbReference>